<dbReference type="AlphaFoldDB" id="A0A2G9TNJ0"/>
<reference evidence="2 3" key="1">
    <citation type="submission" date="2015-09" db="EMBL/GenBank/DDBJ databases">
        <title>Draft genome of the parasitic nematode Teladorsagia circumcincta isolate WARC Sus (inbred).</title>
        <authorList>
            <person name="Mitreva M."/>
        </authorList>
    </citation>
    <scope>NUCLEOTIDE SEQUENCE [LARGE SCALE GENOMIC DNA]</scope>
    <source>
        <strain evidence="2 3">S</strain>
    </source>
</reference>
<feature type="non-terminal residue" evidence="2">
    <location>
        <position position="1"/>
    </location>
</feature>
<gene>
    <name evidence="2" type="ORF">TELCIR_19039</name>
</gene>
<evidence type="ECO:0000313" key="2">
    <source>
        <dbReference type="EMBL" id="PIO59497.1"/>
    </source>
</evidence>
<proteinExistence type="predicted"/>
<dbReference type="OrthoDB" id="5915976at2759"/>
<feature type="region of interest" description="Disordered" evidence="1">
    <location>
        <begin position="1"/>
        <end position="61"/>
    </location>
</feature>
<evidence type="ECO:0000313" key="3">
    <source>
        <dbReference type="Proteomes" id="UP000230423"/>
    </source>
</evidence>
<accession>A0A2G9TNJ0</accession>
<dbReference type="Proteomes" id="UP000230423">
    <property type="component" value="Unassembled WGS sequence"/>
</dbReference>
<protein>
    <submittedName>
        <fullName evidence="2">Uncharacterized protein</fullName>
    </submittedName>
</protein>
<organism evidence="2 3">
    <name type="scientific">Teladorsagia circumcincta</name>
    <name type="common">Brown stomach worm</name>
    <name type="synonym">Ostertagia circumcincta</name>
    <dbReference type="NCBI Taxonomy" id="45464"/>
    <lineage>
        <taxon>Eukaryota</taxon>
        <taxon>Metazoa</taxon>
        <taxon>Ecdysozoa</taxon>
        <taxon>Nematoda</taxon>
        <taxon>Chromadorea</taxon>
        <taxon>Rhabditida</taxon>
        <taxon>Rhabditina</taxon>
        <taxon>Rhabditomorpha</taxon>
        <taxon>Strongyloidea</taxon>
        <taxon>Trichostrongylidae</taxon>
        <taxon>Teladorsagia</taxon>
    </lineage>
</organism>
<evidence type="ECO:0000256" key="1">
    <source>
        <dbReference type="SAM" id="MobiDB-lite"/>
    </source>
</evidence>
<name>A0A2G9TNJ0_TELCI</name>
<sequence>NKSFVENAYSPYKSPAIKMAQRKSPGRSPKSPMRLERPDTPEEANLFGDDEESTDEMNVSHSVSHLIDQAFEFMEKTPNKCAGDSTPLKTDYDGAAPYAEEEYFSPMKKQAVSLPVPPEVYDSPYSPYKEPAVTTAREETDSPKRDGASLPYTVSFYRKRIREMRTADSGVEKIDLTTDVATAPIQTVIGAVHEDTDEDDAARQARRAAMEREVNIQQQRIAQAMHALRYCKEQTEFRGSREEIYSGPGPRGTLTITSINVLLDQDFVDSQLNYPSNRMNSFYICGFVTQDSFAKTTLCFREQNENTYPMRLNIGSLELLARRFSKNSEAL</sequence>
<dbReference type="EMBL" id="KZ357693">
    <property type="protein sequence ID" value="PIO59497.1"/>
    <property type="molecule type" value="Genomic_DNA"/>
</dbReference>
<keyword evidence="3" id="KW-1185">Reference proteome</keyword>